<dbReference type="InterPro" id="IPR018317">
    <property type="entry name" value="QueC"/>
</dbReference>
<name>A0A2Z4XW34_9GAMM</name>
<proteinExistence type="inferred from homology"/>
<evidence type="ECO:0000313" key="11">
    <source>
        <dbReference type="EMBL" id="AXA33047.1"/>
    </source>
</evidence>
<dbReference type="SUPFAM" id="SSF52402">
    <property type="entry name" value="Adenine nucleotide alpha hydrolases-like"/>
    <property type="match status" value="1"/>
</dbReference>
<dbReference type="EC" id="6.3.4.20" evidence="9"/>
<dbReference type="Pfam" id="PF06508">
    <property type="entry name" value="QueC"/>
    <property type="match status" value="1"/>
</dbReference>
<dbReference type="KEGG" id="fad:CDH04_00830"/>
<reference evidence="12 14" key="2">
    <citation type="submission" date="2019-08" db="EMBL/GenBank/DDBJ databases">
        <title>Complete genome sequences of Francisella adeliensis (FSC1325 and FSC1326).</title>
        <authorList>
            <person name="Ohrman C."/>
            <person name="Uneklint I."/>
            <person name="Vallesi A."/>
            <person name="Karlsson L."/>
            <person name="Sjodin A."/>
        </authorList>
    </citation>
    <scope>NUCLEOTIDE SEQUENCE [LARGE SCALE GENOMIC DNA]</scope>
    <source>
        <strain evidence="12 14">FSC1325</strain>
    </source>
</reference>
<accession>A0A2Z4XW34</accession>
<evidence type="ECO:0000256" key="4">
    <source>
        <dbReference type="ARBA" id="ARBA00022741"/>
    </source>
</evidence>
<gene>
    <name evidence="11" type="ORF">CDH04_00830</name>
    <name evidence="12" type="ORF">FZC43_00830</name>
</gene>
<evidence type="ECO:0000256" key="3">
    <source>
        <dbReference type="ARBA" id="ARBA00022723"/>
    </source>
</evidence>
<comment type="similarity">
    <text evidence="8">Belongs to the QueC family.</text>
</comment>
<keyword evidence="2" id="KW-0436">Ligase</keyword>
<dbReference type="InterPro" id="IPR014729">
    <property type="entry name" value="Rossmann-like_a/b/a_fold"/>
</dbReference>
<dbReference type="GO" id="GO:0046872">
    <property type="term" value="F:metal ion binding"/>
    <property type="evidence" value="ECO:0007669"/>
    <property type="project" value="UniProtKB-KW"/>
</dbReference>
<evidence type="ECO:0000256" key="1">
    <source>
        <dbReference type="ARBA" id="ARBA00005061"/>
    </source>
</evidence>
<dbReference type="AlphaFoldDB" id="A0A2Z4XW34"/>
<keyword evidence="4" id="KW-0547">Nucleotide-binding</keyword>
<keyword evidence="5" id="KW-0671">Queuosine biosynthesis</keyword>
<dbReference type="PANTHER" id="PTHR42914">
    <property type="entry name" value="7-CYANO-7-DEAZAGUANINE SYNTHASE"/>
    <property type="match status" value="1"/>
</dbReference>
<keyword evidence="3" id="KW-0479">Metal-binding</keyword>
<protein>
    <recommendedName>
        <fullName evidence="9">7-cyano-7-deazaguanine synthase</fullName>
        <ecNumber evidence="9">6.3.4.20</ecNumber>
    </recommendedName>
</protein>
<dbReference type="Proteomes" id="UP000681131">
    <property type="component" value="Chromosome"/>
</dbReference>
<dbReference type="OrthoDB" id="9789567at2"/>
<dbReference type="EMBL" id="CP043424">
    <property type="protein sequence ID" value="QIW11274.1"/>
    <property type="molecule type" value="Genomic_DNA"/>
</dbReference>
<evidence type="ECO:0000256" key="9">
    <source>
        <dbReference type="ARBA" id="ARBA00039149"/>
    </source>
</evidence>
<comment type="pathway">
    <text evidence="1">Purine metabolism; 7-cyano-7-deazaguanine biosynthesis.</text>
</comment>
<keyword evidence="7" id="KW-0067">ATP-binding</keyword>
<dbReference type="GO" id="GO:0008616">
    <property type="term" value="P:tRNA queuosine(34) biosynthetic process"/>
    <property type="evidence" value="ECO:0007669"/>
    <property type="project" value="UniProtKB-KW"/>
</dbReference>
<dbReference type="Gene3D" id="3.40.50.620">
    <property type="entry name" value="HUPs"/>
    <property type="match status" value="1"/>
</dbReference>
<dbReference type="GO" id="GO:0005524">
    <property type="term" value="F:ATP binding"/>
    <property type="evidence" value="ECO:0007669"/>
    <property type="project" value="UniProtKB-KW"/>
</dbReference>
<comment type="catalytic activity">
    <reaction evidence="10">
        <text>7-carboxy-7-carbaguanine + NH4(+) + 2 ATP = 7-cyano-7-carbaguanine + 2 AMP + 2 diphosphate + 2 H(+)</text>
        <dbReference type="Rhea" id="RHEA:27982"/>
        <dbReference type="ChEBI" id="CHEBI:15378"/>
        <dbReference type="ChEBI" id="CHEBI:28938"/>
        <dbReference type="ChEBI" id="CHEBI:30616"/>
        <dbReference type="ChEBI" id="CHEBI:33019"/>
        <dbReference type="ChEBI" id="CHEBI:45075"/>
        <dbReference type="ChEBI" id="CHEBI:61036"/>
        <dbReference type="ChEBI" id="CHEBI:456215"/>
        <dbReference type="EC" id="6.3.4.20"/>
    </reaction>
</comment>
<dbReference type="PANTHER" id="PTHR42914:SF1">
    <property type="entry name" value="7-CYANO-7-DEAZAGUANINE SYNTHASE"/>
    <property type="match status" value="1"/>
</dbReference>
<reference evidence="11 13" key="1">
    <citation type="submission" date="2017-06" db="EMBL/GenBank/DDBJ databases">
        <title>Complete genome of Francisella adeliensis.</title>
        <authorList>
            <person name="Vallesi A."/>
            <person name="Sjodin A."/>
        </authorList>
    </citation>
    <scope>NUCLEOTIDE SEQUENCE [LARGE SCALE GENOMIC DNA]</scope>
    <source>
        <strain evidence="11 13">FDC440</strain>
    </source>
</reference>
<keyword evidence="14" id="KW-1185">Reference proteome</keyword>
<keyword evidence="6" id="KW-0862">Zinc</keyword>
<sequence>MNAVLSLSGGLDSSTVLLDLIDKGYNITCFTFNYGQKHYQEIQKACNLIEFLNSKGHEISHKVLDMSFMQDILYSSLITGNSEVPEGRYDEANMRDTVVPNRNKVFASIIQAAALSIYEKTRVKTVIALGIHAGDHAVYRDCTPEFRQKDYDAFIEGNYDAENVSYYTPFINTPKDELLAKGLDILNKMGVDYKDYYYHTLTSYKPMEIDSVVYSDYKSASSIERIESFVKNNAVDPIKYADGQKEVSWDFVKKEVCK</sequence>
<dbReference type="RefSeq" id="WP_112869222.1">
    <property type="nucleotide sequence ID" value="NZ_CP021781.1"/>
</dbReference>
<evidence type="ECO:0000256" key="2">
    <source>
        <dbReference type="ARBA" id="ARBA00022598"/>
    </source>
</evidence>
<evidence type="ECO:0000256" key="6">
    <source>
        <dbReference type="ARBA" id="ARBA00022833"/>
    </source>
</evidence>
<evidence type="ECO:0000256" key="10">
    <source>
        <dbReference type="ARBA" id="ARBA00047890"/>
    </source>
</evidence>
<dbReference type="GO" id="GO:0016874">
    <property type="term" value="F:ligase activity"/>
    <property type="evidence" value="ECO:0007669"/>
    <property type="project" value="UniProtKB-KW"/>
</dbReference>
<evidence type="ECO:0000256" key="5">
    <source>
        <dbReference type="ARBA" id="ARBA00022785"/>
    </source>
</evidence>
<evidence type="ECO:0000313" key="14">
    <source>
        <dbReference type="Proteomes" id="UP000681131"/>
    </source>
</evidence>
<evidence type="ECO:0000313" key="13">
    <source>
        <dbReference type="Proteomes" id="UP000251120"/>
    </source>
</evidence>
<dbReference type="Proteomes" id="UP000251120">
    <property type="component" value="Chromosome"/>
</dbReference>
<evidence type="ECO:0000256" key="8">
    <source>
        <dbReference type="ARBA" id="ARBA00037993"/>
    </source>
</evidence>
<organism evidence="11 13">
    <name type="scientific">Francisella adeliensis</name>
    <dbReference type="NCBI Taxonomy" id="2007306"/>
    <lineage>
        <taxon>Bacteria</taxon>
        <taxon>Pseudomonadati</taxon>
        <taxon>Pseudomonadota</taxon>
        <taxon>Gammaproteobacteria</taxon>
        <taxon>Thiotrichales</taxon>
        <taxon>Francisellaceae</taxon>
        <taxon>Francisella</taxon>
    </lineage>
</organism>
<evidence type="ECO:0000256" key="7">
    <source>
        <dbReference type="ARBA" id="ARBA00022840"/>
    </source>
</evidence>
<dbReference type="PIRSF" id="PIRSF006293">
    <property type="entry name" value="ExsB"/>
    <property type="match status" value="1"/>
</dbReference>
<evidence type="ECO:0000313" key="12">
    <source>
        <dbReference type="EMBL" id="QIW11274.1"/>
    </source>
</evidence>
<dbReference type="EMBL" id="CP021781">
    <property type="protein sequence ID" value="AXA33047.1"/>
    <property type="molecule type" value="Genomic_DNA"/>
</dbReference>